<dbReference type="InParanoid" id="F0VGT4"/>
<protein>
    <submittedName>
        <fullName evidence="2">Uncharacterized protein</fullName>
    </submittedName>
</protein>
<dbReference type="GeneID" id="13442958"/>
<reference evidence="2" key="2">
    <citation type="submission" date="2011-03" db="EMBL/GenBank/DDBJ databases">
        <title>Comparative genomics and transcriptomics of Neospora caninum and Toxoplasma gondii.</title>
        <authorList>
            <person name="Reid A.J."/>
            <person name="Sohal A."/>
            <person name="Harris D."/>
            <person name="Quail M."/>
            <person name="Sanders M."/>
            <person name="Berriman M."/>
            <person name="Wastling J.M."/>
            <person name="Pain A."/>
        </authorList>
    </citation>
    <scope>NUCLEOTIDE SEQUENCE</scope>
    <source>
        <strain evidence="2">Liverpool</strain>
    </source>
</reference>
<dbReference type="OrthoDB" id="382491at2759"/>
<feature type="compositionally biased region" description="Basic and acidic residues" evidence="1">
    <location>
        <begin position="240"/>
        <end position="250"/>
    </location>
</feature>
<keyword evidence="4" id="KW-1185">Reference proteome</keyword>
<evidence type="ECO:0000313" key="4">
    <source>
        <dbReference type="Proteomes" id="UP000007494"/>
    </source>
</evidence>
<feature type="compositionally biased region" description="Basic and acidic residues" evidence="1">
    <location>
        <begin position="9"/>
        <end position="20"/>
    </location>
</feature>
<dbReference type="AlphaFoldDB" id="F0VGT4"/>
<reference evidence="3" key="4">
    <citation type="journal article" date="2015" name="PLoS ONE">
        <title>Comprehensive Evaluation of Toxoplasma gondii VEG and Neospora caninum LIV Genomes with Tachyzoite Stage Transcriptome and Proteome Defines Novel Transcript Features.</title>
        <authorList>
            <person name="Ramaprasad A."/>
            <person name="Mourier T."/>
            <person name="Naeem R."/>
            <person name="Malas T.B."/>
            <person name="Moussa E."/>
            <person name="Panigrahi A."/>
            <person name="Vermont S.J."/>
            <person name="Otto T.D."/>
            <person name="Wastling J."/>
            <person name="Pain A."/>
        </authorList>
    </citation>
    <scope>NUCLEOTIDE SEQUENCE</scope>
    <source>
        <strain evidence="3">Liverpool</strain>
    </source>
</reference>
<accession>F0VGT4</accession>
<dbReference type="VEuPathDB" id="ToxoDB:NCLIV_027160"/>
<gene>
    <name evidence="3" type="ORF">BN1204_027160</name>
    <name evidence="2" type="ORF">NCLIV_027160</name>
</gene>
<evidence type="ECO:0000313" key="2">
    <source>
        <dbReference type="EMBL" id="CBZ52928.1"/>
    </source>
</evidence>
<evidence type="ECO:0000256" key="1">
    <source>
        <dbReference type="SAM" id="MobiDB-lite"/>
    </source>
</evidence>
<evidence type="ECO:0000313" key="3">
    <source>
        <dbReference type="EMBL" id="CEL66910.1"/>
    </source>
</evidence>
<dbReference type="EMBL" id="FR823389">
    <property type="protein sequence ID" value="CBZ52928.1"/>
    <property type="molecule type" value="Genomic_DNA"/>
</dbReference>
<dbReference type="Proteomes" id="UP000007494">
    <property type="component" value="Chromosome VIIb"/>
</dbReference>
<sequence length="250" mass="28867">MAEQTEWARTAEESTLEKEHSLETLKTADMEAPSLQYAGTHVIKKTVKSPPEVIEEMRTWLKTGVAPDGTRMMTEEAWQWHQDYYQCTVRSDTHHECLPEGAGVDFYYWHAPYVAHIGDMNLVMMHSQVNLPDGTHLPSDRLRAETAQSKRLRQLAEKRTELEARRRDEFVRQAMDPHAHMGDQYRKEGLYTKLFYRGQAQEQKEEEHPELKWASTVQLEARAAEAEMAKAAQEEAPAVEETRAIDNEQA</sequence>
<dbReference type="RefSeq" id="XP_003882960.1">
    <property type="nucleotide sequence ID" value="XM_003882911.1"/>
</dbReference>
<feature type="region of interest" description="Disordered" evidence="1">
    <location>
        <begin position="227"/>
        <end position="250"/>
    </location>
</feature>
<organism evidence="2 4">
    <name type="scientific">Neospora caninum (strain Liverpool)</name>
    <dbReference type="NCBI Taxonomy" id="572307"/>
    <lineage>
        <taxon>Eukaryota</taxon>
        <taxon>Sar</taxon>
        <taxon>Alveolata</taxon>
        <taxon>Apicomplexa</taxon>
        <taxon>Conoidasida</taxon>
        <taxon>Coccidia</taxon>
        <taxon>Eucoccidiorida</taxon>
        <taxon>Eimeriorina</taxon>
        <taxon>Sarcocystidae</taxon>
        <taxon>Neospora</taxon>
    </lineage>
</organism>
<proteinExistence type="predicted"/>
<name>F0VGT4_NEOCL</name>
<dbReference type="EMBL" id="LN714482">
    <property type="protein sequence ID" value="CEL66910.1"/>
    <property type="molecule type" value="Genomic_DNA"/>
</dbReference>
<reference evidence="4" key="3">
    <citation type="journal article" date="2012" name="PLoS Pathog.">
        <title>Comparative genomics of the apicomplexan parasites Toxoplasma gondii and Neospora caninum: Coccidia differing in host range and transmission strategy.</title>
        <authorList>
            <person name="Reid A.J."/>
            <person name="Vermont S.J."/>
            <person name="Cotton J.A."/>
            <person name="Harris D."/>
            <person name="Hill-Cawthorne G.A."/>
            <person name="Konen-Waisman S."/>
            <person name="Latham S.M."/>
            <person name="Mourier T."/>
            <person name="Norton R."/>
            <person name="Quail M.A."/>
            <person name="Sanders M."/>
            <person name="Shanmugam D."/>
            <person name="Sohal A."/>
            <person name="Wasmuth J.D."/>
            <person name="Brunk B."/>
            <person name="Grigg M.E."/>
            <person name="Howard J.C."/>
            <person name="Parkinson J."/>
            <person name="Roos D.S."/>
            <person name="Trees A.J."/>
            <person name="Berriman M."/>
            <person name="Pain A."/>
            <person name="Wastling J.M."/>
        </authorList>
    </citation>
    <scope>NUCLEOTIDE SEQUENCE [LARGE SCALE GENOMIC DNA]</scope>
    <source>
        <strain evidence="4">Liverpool</strain>
    </source>
</reference>
<feature type="region of interest" description="Disordered" evidence="1">
    <location>
        <begin position="1"/>
        <end position="20"/>
    </location>
</feature>
<reference evidence="2" key="1">
    <citation type="submission" date="2011-02" db="EMBL/GenBank/DDBJ databases">
        <authorList>
            <person name="Aslett M."/>
        </authorList>
    </citation>
    <scope>NUCLEOTIDE SEQUENCE</scope>
    <source>
        <strain evidence="2">Liverpool</strain>
    </source>
</reference>
<dbReference type="OMA" id="GTRMMTE"/>
<dbReference type="eggNOG" id="ENOG502T1C8">
    <property type="taxonomic scope" value="Eukaryota"/>
</dbReference>